<evidence type="ECO:0000256" key="2">
    <source>
        <dbReference type="ARBA" id="ARBA00023002"/>
    </source>
</evidence>
<organism evidence="4 5">
    <name type="scientific">Ceratopteris richardii</name>
    <name type="common">Triangle waterfern</name>
    <dbReference type="NCBI Taxonomy" id="49495"/>
    <lineage>
        <taxon>Eukaryota</taxon>
        <taxon>Viridiplantae</taxon>
        <taxon>Streptophyta</taxon>
        <taxon>Embryophyta</taxon>
        <taxon>Tracheophyta</taxon>
        <taxon>Polypodiopsida</taxon>
        <taxon>Polypodiidae</taxon>
        <taxon>Polypodiales</taxon>
        <taxon>Pteridineae</taxon>
        <taxon>Pteridaceae</taxon>
        <taxon>Parkerioideae</taxon>
        <taxon>Ceratopteris</taxon>
    </lineage>
</organism>
<dbReference type="OrthoDB" id="1703872at2759"/>
<comment type="similarity">
    <text evidence="1">Belongs to the glyceraldehyde-3-phosphate dehydrogenase family.</text>
</comment>
<dbReference type="InterPro" id="IPR020831">
    <property type="entry name" value="GlycerAld/Erythrose_P_DH"/>
</dbReference>
<dbReference type="PANTHER" id="PTHR10836:SF76">
    <property type="entry name" value="GLYCERALDEHYDE-3-PHOSPHATE DEHYDROGENASE-RELATED"/>
    <property type="match status" value="1"/>
</dbReference>
<evidence type="ECO:0000259" key="3">
    <source>
        <dbReference type="Pfam" id="PF02800"/>
    </source>
</evidence>
<evidence type="ECO:0000313" key="5">
    <source>
        <dbReference type="Proteomes" id="UP000825935"/>
    </source>
</evidence>
<dbReference type="AlphaFoldDB" id="A0A8T2V6X5"/>
<dbReference type="PANTHER" id="PTHR10836">
    <property type="entry name" value="GLYCERALDEHYDE 3-PHOSPHATE DEHYDROGENASE"/>
    <property type="match status" value="1"/>
</dbReference>
<accession>A0A8T2V6X5</accession>
<gene>
    <name evidence="4" type="ORF">KP509_02G021700</name>
</gene>
<dbReference type="InterPro" id="IPR020829">
    <property type="entry name" value="GlycerAld_3-P_DH_cat"/>
</dbReference>
<name>A0A8T2V6X5_CERRI</name>
<dbReference type="Gene3D" id="3.30.360.10">
    <property type="entry name" value="Dihydrodipicolinate Reductase, domain 2"/>
    <property type="match status" value="1"/>
</dbReference>
<reference evidence="4" key="1">
    <citation type="submission" date="2021-08" db="EMBL/GenBank/DDBJ databases">
        <title>WGS assembly of Ceratopteris richardii.</title>
        <authorList>
            <person name="Marchant D.B."/>
            <person name="Chen G."/>
            <person name="Jenkins J."/>
            <person name="Shu S."/>
            <person name="Leebens-Mack J."/>
            <person name="Grimwood J."/>
            <person name="Schmutz J."/>
            <person name="Soltis P."/>
            <person name="Soltis D."/>
            <person name="Chen Z.-H."/>
        </authorList>
    </citation>
    <scope>NUCLEOTIDE SEQUENCE</scope>
    <source>
        <strain evidence="4">Whitten #5841</strain>
        <tissue evidence="4">Leaf</tissue>
    </source>
</reference>
<dbReference type="SUPFAM" id="SSF55347">
    <property type="entry name" value="Glyceraldehyde-3-phosphate dehydrogenase-like, C-terminal domain"/>
    <property type="match status" value="1"/>
</dbReference>
<evidence type="ECO:0000256" key="1">
    <source>
        <dbReference type="ARBA" id="ARBA00007406"/>
    </source>
</evidence>
<feature type="domain" description="Glyceraldehyde 3-phosphate dehydrogenase catalytic" evidence="3">
    <location>
        <begin position="11"/>
        <end position="83"/>
    </location>
</feature>
<keyword evidence="5" id="KW-1185">Reference proteome</keyword>
<proteinExistence type="inferred from homology"/>
<dbReference type="OMA" id="AMIVNDN"/>
<comment type="caution">
    <text evidence="4">The sequence shown here is derived from an EMBL/GenBank/DDBJ whole genome shotgun (WGS) entry which is preliminary data.</text>
</comment>
<sequence length="85" mass="9366">MENKQDLQTIRQAKLVNDNYGIEEGLMFTIHGVTSTQKIVDGPSKKWRSGRGAFQNIIPASTGVAKAVREVIPELKGKLTGFTLH</sequence>
<dbReference type="GO" id="GO:0016620">
    <property type="term" value="F:oxidoreductase activity, acting on the aldehyde or oxo group of donors, NAD or NADP as acceptor"/>
    <property type="evidence" value="ECO:0007669"/>
    <property type="project" value="InterPro"/>
</dbReference>
<evidence type="ECO:0000313" key="4">
    <source>
        <dbReference type="EMBL" id="KAH7443142.1"/>
    </source>
</evidence>
<dbReference type="Proteomes" id="UP000825935">
    <property type="component" value="Chromosome 2"/>
</dbReference>
<dbReference type="EMBL" id="CM035407">
    <property type="protein sequence ID" value="KAH7443142.1"/>
    <property type="molecule type" value="Genomic_DNA"/>
</dbReference>
<dbReference type="Pfam" id="PF02800">
    <property type="entry name" value="Gp_dh_C"/>
    <property type="match status" value="1"/>
</dbReference>
<keyword evidence="2" id="KW-0560">Oxidoreductase</keyword>
<protein>
    <recommendedName>
        <fullName evidence="3">Glyceraldehyde 3-phosphate dehydrogenase catalytic domain-containing protein</fullName>
    </recommendedName>
</protein>